<keyword evidence="1" id="KW-0472">Membrane</keyword>
<dbReference type="Proteomes" id="UP000251558">
    <property type="component" value="Unassembled WGS sequence"/>
</dbReference>
<sequence length="85" mass="9409">MITLSGLPQTSRVRKWFHRGEVEQEMRPIVVQHLRILRSNMKDIFSTATIIASIAIAIALMFLVPIKLEANPGSPVVSSHSVSGE</sequence>
<name>A0A330HRN0_9HYPH</name>
<keyword evidence="1" id="KW-0812">Transmembrane</keyword>
<dbReference type="EMBL" id="QMBP01000005">
    <property type="protein sequence ID" value="RAZ90428.1"/>
    <property type="molecule type" value="Genomic_DNA"/>
</dbReference>
<comment type="caution">
    <text evidence="2">The sequence shown here is derived from an EMBL/GenBank/DDBJ whole genome shotgun (WGS) entry which is preliminary data.</text>
</comment>
<evidence type="ECO:0000313" key="2">
    <source>
        <dbReference type="EMBL" id="RAZ90428.1"/>
    </source>
</evidence>
<reference evidence="3" key="1">
    <citation type="submission" date="2018-06" db="EMBL/GenBank/DDBJ databases">
        <authorList>
            <person name="Helene L.C."/>
            <person name="Dall'Agnol R."/>
            <person name="Delamuta J.R."/>
            <person name="Hungria M."/>
        </authorList>
    </citation>
    <scope>NUCLEOTIDE SEQUENCE [LARGE SCALE GENOMIC DNA]</scope>
    <source>
        <strain evidence="3">AC99b</strain>
    </source>
</reference>
<dbReference type="AlphaFoldDB" id="A0A330HRN0"/>
<protein>
    <submittedName>
        <fullName evidence="2">Uncharacterized protein</fullName>
    </submittedName>
</protein>
<keyword evidence="1" id="KW-1133">Transmembrane helix</keyword>
<evidence type="ECO:0000313" key="3">
    <source>
        <dbReference type="Proteomes" id="UP000251558"/>
    </source>
</evidence>
<evidence type="ECO:0000256" key="1">
    <source>
        <dbReference type="SAM" id="Phobius"/>
    </source>
</evidence>
<gene>
    <name evidence="2" type="ORF">DPM33_12950</name>
</gene>
<feature type="transmembrane region" description="Helical" evidence="1">
    <location>
        <begin position="44"/>
        <end position="66"/>
    </location>
</feature>
<reference evidence="2 3" key="2">
    <citation type="submission" date="2018-07" db="EMBL/GenBank/DDBJ databases">
        <title>Diversity of Mesorhizobium strains in Brazil.</title>
        <authorList>
            <person name="Helene L.C.F."/>
            <person name="Dall'Agnol R."/>
            <person name="Delamuta J.R.M."/>
            <person name="Hungria M."/>
        </authorList>
    </citation>
    <scope>NUCLEOTIDE SEQUENCE [LARGE SCALE GENOMIC DNA]</scope>
    <source>
        <strain evidence="2 3">AC99b</strain>
    </source>
</reference>
<keyword evidence="3" id="KW-1185">Reference proteome</keyword>
<accession>A0A330HRN0</accession>
<organism evidence="2 3">
    <name type="scientific">Mesorhizobium hawassense</name>
    <dbReference type="NCBI Taxonomy" id="1209954"/>
    <lineage>
        <taxon>Bacteria</taxon>
        <taxon>Pseudomonadati</taxon>
        <taxon>Pseudomonadota</taxon>
        <taxon>Alphaproteobacteria</taxon>
        <taxon>Hyphomicrobiales</taxon>
        <taxon>Phyllobacteriaceae</taxon>
        <taxon>Mesorhizobium</taxon>
    </lineage>
</organism>
<proteinExistence type="predicted"/>